<evidence type="ECO:0000256" key="1">
    <source>
        <dbReference type="ARBA" id="ARBA00022741"/>
    </source>
</evidence>
<gene>
    <name evidence="5" type="primary">kipI</name>
    <name evidence="5" type="ORF">GFC30_1803</name>
</gene>
<keyword evidence="3" id="KW-0067">ATP-binding</keyword>
<dbReference type="InterPro" id="IPR003833">
    <property type="entry name" value="CT_C_D"/>
</dbReference>
<dbReference type="Proteomes" id="UP000076865">
    <property type="component" value="Chromosome"/>
</dbReference>
<dbReference type="PATRIC" id="fig|294699.3.peg.1845"/>
<dbReference type="GO" id="GO:0016301">
    <property type="term" value="F:kinase activity"/>
    <property type="evidence" value="ECO:0007669"/>
    <property type="project" value="UniProtKB-KW"/>
</dbReference>
<feature type="domain" description="Carboxyltransferase" evidence="4">
    <location>
        <begin position="2"/>
        <end position="202"/>
    </location>
</feature>
<dbReference type="KEGG" id="aamy:GFC30_1803"/>
<keyword evidence="1" id="KW-0547">Nucleotide-binding</keyword>
<dbReference type="SUPFAM" id="SSF50891">
    <property type="entry name" value="Cyclophilin-like"/>
    <property type="match status" value="1"/>
</dbReference>
<dbReference type="GO" id="GO:0016787">
    <property type="term" value="F:hydrolase activity"/>
    <property type="evidence" value="ECO:0007669"/>
    <property type="project" value="UniProtKB-KW"/>
</dbReference>
<dbReference type="AlphaFoldDB" id="A0A160F4X9"/>
<dbReference type="GO" id="GO:0005524">
    <property type="term" value="F:ATP binding"/>
    <property type="evidence" value="ECO:0007669"/>
    <property type="project" value="UniProtKB-KW"/>
</dbReference>
<dbReference type="OrthoDB" id="9778567at2"/>
<dbReference type="Gene3D" id="2.40.100.10">
    <property type="entry name" value="Cyclophilin-like"/>
    <property type="match status" value="1"/>
</dbReference>
<keyword evidence="2" id="KW-0378">Hydrolase</keyword>
<protein>
    <submittedName>
        <fullName evidence="5">Kinase A inhibitor</fullName>
    </submittedName>
</protein>
<dbReference type="NCBIfam" id="TIGR00370">
    <property type="entry name" value="5-oxoprolinase subunit PxpB"/>
    <property type="match status" value="1"/>
</dbReference>
<dbReference type="Pfam" id="PF02682">
    <property type="entry name" value="CT_C_D"/>
    <property type="match status" value="1"/>
</dbReference>
<dbReference type="EMBL" id="CP015438">
    <property type="protein sequence ID" value="ANB60855.1"/>
    <property type="molecule type" value="Genomic_DNA"/>
</dbReference>
<organism evidence="5 6">
    <name type="scientific">Anoxybacteroides amylolyticum</name>
    <dbReference type="NCBI Taxonomy" id="294699"/>
    <lineage>
        <taxon>Bacteria</taxon>
        <taxon>Bacillati</taxon>
        <taxon>Bacillota</taxon>
        <taxon>Bacilli</taxon>
        <taxon>Bacillales</taxon>
        <taxon>Anoxybacillaceae</taxon>
        <taxon>Anoxybacteroides</taxon>
    </lineage>
</organism>
<dbReference type="PANTHER" id="PTHR34698:SF2">
    <property type="entry name" value="5-OXOPROLINASE SUBUNIT B"/>
    <property type="match status" value="1"/>
</dbReference>
<reference evidence="5 6" key="1">
    <citation type="journal article" date="2006" name="Syst. Appl. Microbiol.">
        <title>Anoxybacillus amylolyticus sp. nov., a thermophilic amylase producing bacterium isolated from Mount Rittmann (Antarctica).</title>
        <authorList>
            <person name="Poli A."/>
            <person name="Esposito E."/>
            <person name="Lama L."/>
            <person name="Orlando P."/>
            <person name="Nicolaus G."/>
            <person name="de Appolonia F."/>
            <person name="Gambacorta A."/>
            <person name="Nicolaus B."/>
        </authorList>
    </citation>
    <scope>NUCLEOTIDE SEQUENCE [LARGE SCALE GENOMIC DNA]</scope>
    <source>
        <strain evidence="5 6">DSM 15939</strain>
    </source>
</reference>
<name>A0A160F4X9_9BACL</name>
<proteinExistence type="predicted"/>
<dbReference type="SMART" id="SM00796">
    <property type="entry name" value="AHS1"/>
    <property type="match status" value="1"/>
</dbReference>
<dbReference type="SUPFAM" id="SSF160467">
    <property type="entry name" value="PH0987 N-terminal domain-like"/>
    <property type="match status" value="1"/>
</dbReference>
<dbReference type="InterPro" id="IPR010016">
    <property type="entry name" value="PxpB"/>
</dbReference>
<keyword evidence="5" id="KW-0418">Kinase</keyword>
<evidence type="ECO:0000256" key="2">
    <source>
        <dbReference type="ARBA" id="ARBA00022801"/>
    </source>
</evidence>
<evidence type="ECO:0000313" key="5">
    <source>
        <dbReference type="EMBL" id="ANB60855.1"/>
    </source>
</evidence>
<dbReference type="Gene3D" id="3.30.1360.40">
    <property type="match status" value="1"/>
</dbReference>
<accession>A0A160F4X9</accession>
<evidence type="ECO:0000313" key="6">
    <source>
        <dbReference type="Proteomes" id="UP000076865"/>
    </source>
</evidence>
<dbReference type="RefSeq" id="WP_066324486.1">
    <property type="nucleotide sequence ID" value="NZ_CP015438.1"/>
</dbReference>
<dbReference type="PANTHER" id="PTHR34698">
    <property type="entry name" value="5-OXOPROLINASE SUBUNIT B"/>
    <property type="match status" value="1"/>
</dbReference>
<sequence>MIFPLSEYALTVRFSEEISEAANDKAHQFARWLEKQLIKGIVEVVPTFSSVTIYYDPLVLGTYEHVRNQTKRWLEQMERTIQPKARTVVIPVCYGGDFGPDLSEVARYHGMSKEDVVRLHAEAVYKVYMIGFSPGFAYLGGLPLELATPRRATPRHTVPAGSVGIAGTQTGVYPLSTPGGWQIIGRTPLSLFRPTHPQPSLLRAGDIVRFQPMTENEYRMWKNDGDSCH</sequence>
<evidence type="ECO:0000256" key="3">
    <source>
        <dbReference type="ARBA" id="ARBA00022840"/>
    </source>
</evidence>
<dbReference type="InterPro" id="IPR029000">
    <property type="entry name" value="Cyclophilin-like_dom_sf"/>
</dbReference>
<keyword evidence="6" id="KW-1185">Reference proteome</keyword>
<evidence type="ECO:0000259" key="4">
    <source>
        <dbReference type="SMART" id="SM00796"/>
    </source>
</evidence>
<keyword evidence="5" id="KW-0808">Transferase</keyword>